<evidence type="ECO:0000259" key="6">
    <source>
        <dbReference type="Pfam" id="PF08479"/>
    </source>
</evidence>
<name>A0A380MRF0_9GAMM</name>
<keyword evidence="9" id="KW-1185">Reference proteome</keyword>
<dbReference type="InterPro" id="IPR035251">
    <property type="entry name" value="ShlB_POTRA"/>
</dbReference>
<dbReference type="GO" id="GO:0046819">
    <property type="term" value="P:protein secretion by the type V secretion system"/>
    <property type="evidence" value="ECO:0007669"/>
    <property type="project" value="TreeGrafter"/>
</dbReference>
<dbReference type="AlphaFoldDB" id="A0A380MRF0"/>
<feature type="chain" id="PRO_5017061374" evidence="4">
    <location>
        <begin position="20"/>
        <end position="601"/>
    </location>
</feature>
<dbReference type="Gene3D" id="2.40.160.50">
    <property type="entry name" value="membrane protein fhac: a member of the omp85/tpsb transporter family"/>
    <property type="match status" value="1"/>
</dbReference>
<evidence type="ECO:0000256" key="3">
    <source>
        <dbReference type="ARBA" id="ARBA00023237"/>
    </source>
</evidence>
<organism evidence="8 9">
    <name type="scientific">Suttonella ornithocola</name>
    <dbReference type="NCBI Taxonomy" id="279832"/>
    <lineage>
        <taxon>Bacteria</taxon>
        <taxon>Pseudomonadati</taxon>
        <taxon>Pseudomonadota</taxon>
        <taxon>Gammaproteobacteria</taxon>
        <taxon>Cardiobacteriales</taxon>
        <taxon>Cardiobacteriaceae</taxon>
        <taxon>Suttonella</taxon>
    </lineage>
</organism>
<dbReference type="RefSeq" id="WP_084601748.1">
    <property type="nucleotide sequence ID" value="NZ_LWHB01000137.1"/>
</dbReference>
<dbReference type="GO" id="GO:0008320">
    <property type="term" value="F:protein transmembrane transporter activity"/>
    <property type="evidence" value="ECO:0007669"/>
    <property type="project" value="TreeGrafter"/>
</dbReference>
<feature type="domain" description="Haemolysin activator HlyB C-terminal" evidence="5">
    <location>
        <begin position="227"/>
        <end position="550"/>
    </location>
</feature>
<dbReference type="PIRSF" id="PIRSF029745">
    <property type="entry name" value="FhaC"/>
    <property type="match status" value="1"/>
</dbReference>
<feature type="domain" description="Polypeptide-transport-associated ShlB-type" evidence="6">
    <location>
        <begin position="117"/>
        <end position="164"/>
    </location>
</feature>
<dbReference type="InterPro" id="IPR051544">
    <property type="entry name" value="TPS_OM_transporter"/>
</dbReference>
<protein>
    <submittedName>
        <fullName evidence="8">Hemolysin transporter protein shlB</fullName>
    </submittedName>
</protein>
<dbReference type="Gene3D" id="3.10.20.310">
    <property type="entry name" value="membrane protein fhac"/>
    <property type="match status" value="1"/>
</dbReference>
<reference evidence="8 9" key="1">
    <citation type="submission" date="2018-06" db="EMBL/GenBank/DDBJ databases">
        <authorList>
            <consortium name="Pathogen Informatics"/>
            <person name="Doyle S."/>
        </authorList>
    </citation>
    <scope>NUCLEOTIDE SEQUENCE [LARGE SCALE GENOMIC DNA]</scope>
    <source>
        <strain evidence="8 9">NCTC13337</strain>
    </source>
</reference>
<dbReference type="InterPro" id="IPR013686">
    <property type="entry name" value="Polypept-transport_assoc_ShlB"/>
</dbReference>
<dbReference type="InterPro" id="IPR005565">
    <property type="entry name" value="Hemolysn_activator_HlyB_C"/>
</dbReference>
<keyword evidence="3" id="KW-0998">Cell outer membrane</keyword>
<dbReference type="Pfam" id="PF08479">
    <property type="entry name" value="POTRA_2"/>
    <property type="match status" value="1"/>
</dbReference>
<dbReference type="Proteomes" id="UP000254601">
    <property type="component" value="Unassembled WGS sequence"/>
</dbReference>
<evidence type="ECO:0000259" key="7">
    <source>
        <dbReference type="Pfam" id="PF17287"/>
    </source>
</evidence>
<dbReference type="PANTHER" id="PTHR34597:SF3">
    <property type="entry name" value="OUTER MEMBRANE TRANSPORTER CDIB"/>
    <property type="match status" value="1"/>
</dbReference>
<dbReference type="GO" id="GO:0098046">
    <property type="term" value="C:type V protein secretion system complex"/>
    <property type="evidence" value="ECO:0007669"/>
    <property type="project" value="TreeGrafter"/>
</dbReference>
<evidence type="ECO:0000313" key="9">
    <source>
        <dbReference type="Proteomes" id="UP000254601"/>
    </source>
</evidence>
<feature type="domain" description="ShlB POTRA" evidence="7">
    <location>
        <begin position="168"/>
        <end position="222"/>
    </location>
</feature>
<keyword evidence="1" id="KW-1134">Transmembrane beta strand</keyword>
<evidence type="ECO:0000256" key="2">
    <source>
        <dbReference type="ARBA" id="ARBA00022692"/>
    </source>
</evidence>
<sequence>MLRYITIGVFSLSSLLVHAQISPEFFLDQAQKHQKTINQSQEKINFNLIKIPLSEEKSTSEISGQTPIICHQISEISIENNTQPNLNKYLFNSLHQLNYQGSVQSQGKIFTFFQPFPCLSVKDIELISRKTQNALIDGGWITARLLLPEQDLSNDKLTFLLLPGTLNKIVIDDQSSNHAYRLKTSTALPIKEETVINLRDIEQGLDNLRRLPTVQAQIDIAPSEEVGGSNLIIHWSQKKYPLRASLSLDNAGTKETGKYLVSGLFSYDNPLRLNDIFSFSYTRNILPGKQITDLNGHRDGGETNNYTLNYSIPYGYWALSLAYSQYYYDQIVAGQNQNYHYSGKSRQWQSDLSRVIYRDNQHKISLSAGLWAKRNFNFVDDTEVPVQRRQLGGWQISINQLSYFSYGVLNSQINYKQGKRWFGAIPAPEEAFDEGTAKMGILSADVHWNMPFHFQGKSFDWDSRWHGQMNTTKLTPLDRLSIGGRYSVRGYESGIALAAEKGFYTQNTLNYHYKPTHHLYLGLDAGYVGGRSAKQLPGQYLLGGAVGVKGSHQWHGNWDYDAYIGKALAYPSGFKPDTFTLGFSFIVQSAKKQNTIYRQKH</sequence>
<evidence type="ECO:0000256" key="4">
    <source>
        <dbReference type="SAM" id="SignalP"/>
    </source>
</evidence>
<proteinExistence type="predicted"/>
<feature type="signal peptide" evidence="4">
    <location>
        <begin position="1"/>
        <end position="19"/>
    </location>
</feature>
<dbReference type="Pfam" id="PF17287">
    <property type="entry name" value="POTRA_3"/>
    <property type="match status" value="1"/>
</dbReference>
<evidence type="ECO:0000259" key="5">
    <source>
        <dbReference type="Pfam" id="PF03865"/>
    </source>
</evidence>
<dbReference type="InterPro" id="IPR027282">
    <property type="entry name" value="TPS"/>
</dbReference>
<keyword evidence="1" id="KW-0472">Membrane</keyword>
<dbReference type="OrthoDB" id="290122at2"/>
<gene>
    <name evidence="8" type="primary">shlB</name>
    <name evidence="8" type="ORF">NCTC13337_01125</name>
</gene>
<accession>A0A380MRF0</accession>
<evidence type="ECO:0000313" key="8">
    <source>
        <dbReference type="EMBL" id="SUO95145.1"/>
    </source>
</evidence>
<dbReference type="Pfam" id="PF03865">
    <property type="entry name" value="ShlB"/>
    <property type="match status" value="1"/>
</dbReference>
<evidence type="ECO:0000256" key="1">
    <source>
        <dbReference type="ARBA" id="ARBA00022452"/>
    </source>
</evidence>
<dbReference type="EMBL" id="UHIC01000001">
    <property type="protein sequence ID" value="SUO95145.1"/>
    <property type="molecule type" value="Genomic_DNA"/>
</dbReference>
<keyword evidence="4" id="KW-0732">Signal</keyword>
<keyword evidence="2" id="KW-0812">Transmembrane</keyword>
<dbReference type="PANTHER" id="PTHR34597">
    <property type="entry name" value="SLR1661 PROTEIN"/>
    <property type="match status" value="1"/>
</dbReference>